<evidence type="ECO:0000259" key="5">
    <source>
        <dbReference type="SMART" id="SM00862"/>
    </source>
</evidence>
<dbReference type="CDD" id="cd15831">
    <property type="entry name" value="BTAD"/>
    <property type="match status" value="1"/>
</dbReference>
<dbReference type="RefSeq" id="WP_343950650.1">
    <property type="nucleotide sequence ID" value="NZ_BAAAHQ010000015.1"/>
</dbReference>
<dbReference type="InterPro" id="IPR051677">
    <property type="entry name" value="AfsR-DnrI-RedD_regulator"/>
</dbReference>
<gene>
    <name evidence="7" type="ORF">GCM10009560_32030</name>
</gene>
<keyword evidence="2" id="KW-0805">Transcription regulation</keyword>
<dbReference type="PANTHER" id="PTHR35807:SF1">
    <property type="entry name" value="TRANSCRIPTIONAL REGULATOR REDD"/>
    <property type="match status" value="1"/>
</dbReference>
<keyword evidence="3" id="KW-0238">DNA-binding</keyword>
<dbReference type="SUPFAM" id="SSF48452">
    <property type="entry name" value="TPR-like"/>
    <property type="match status" value="1"/>
</dbReference>
<dbReference type="EMBL" id="BAAAHQ010000015">
    <property type="protein sequence ID" value="GAA0928722.1"/>
    <property type="molecule type" value="Genomic_DNA"/>
</dbReference>
<dbReference type="InterPro" id="IPR001867">
    <property type="entry name" value="OmpR/PhoB-type_DNA-bd"/>
</dbReference>
<dbReference type="InterPro" id="IPR016032">
    <property type="entry name" value="Sig_transdc_resp-reg_C-effctor"/>
</dbReference>
<organism evidence="7 8">
    <name type="scientific">Nonomuraea longicatena</name>
    <dbReference type="NCBI Taxonomy" id="83682"/>
    <lineage>
        <taxon>Bacteria</taxon>
        <taxon>Bacillati</taxon>
        <taxon>Actinomycetota</taxon>
        <taxon>Actinomycetes</taxon>
        <taxon>Streptosporangiales</taxon>
        <taxon>Streptosporangiaceae</taxon>
        <taxon>Nonomuraea</taxon>
    </lineage>
</organism>
<evidence type="ECO:0000256" key="1">
    <source>
        <dbReference type="ARBA" id="ARBA00005820"/>
    </source>
</evidence>
<name>A0ABP4A0A6_9ACTN</name>
<proteinExistence type="inferred from homology"/>
<dbReference type="PANTHER" id="PTHR35807">
    <property type="entry name" value="TRANSCRIPTIONAL REGULATOR REDD-RELATED"/>
    <property type="match status" value="1"/>
</dbReference>
<dbReference type="InterPro" id="IPR011990">
    <property type="entry name" value="TPR-like_helical_dom_sf"/>
</dbReference>
<dbReference type="Pfam" id="PF00486">
    <property type="entry name" value="Trans_reg_C"/>
    <property type="match status" value="1"/>
</dbReference>
<protein>
    <recommendedName>
        <fullName evidence="9">OmpR/PhoB-type domain-containing protein</fullName>
    </recommendedName>
</protein>
<dbReference type="Gene3D" id="3.40.50.300">
    <property type="entry name" value="P-loop containing nucleotide triphosphate hydrolases"/>
    <property type="match status" value="1"/>
</dbReference>
<keyword evidence="4" id="KW-0804">Transcription</keyword>
<dbReference type="Gene3D" id="1.25.40.10">
    <property type="entry name" value="Tetratricopeptide repeat domain"/>
    <property type="match status" value="1"/>
</dbReference>
<dbReference type="SMART" id="SM01043">
    <property type="entry name" value="BTAD"/>
    <property type="match status" value="1"/>
</dbReference>
<evidence type="ECO:0000259" key="6">
    <source>
        <dbReference type="SMART" id="SM01043"/>
    </source>
</evidence>
<evidence type="ECO:0000256" key="4">
    <source>
        <dbReference type="ARBA" id="ARBA00023163"/>
    </source>
</evidence>
<dbReference type="InterPro" id="IPR036388">
    <property type="entry name" value="WH-like_DNA-bd_sf"/>
</dbReference>
<dbReference type="Proteomes" id="UP001501578">
    <property type="component" value="Unassembled WGS sequence"/>
</dbReference>
<feature type="domain" description="OmpR/PhoB-type" evidence="5">
    <location>
        <begin position="17"/>
        <end position="88"/>
    </location>
</feature>
<reference evidence="8" key="1">
    <citation type="journal article" date="2019" name="Int. J. Syst. Evol. Microbiol.">
        <title>The Global Catalogue of Microorganisms (GCM) 10K type strain sequencing project: providing services to taxonomists for standard genome sequencing and annotation.</title>
        <authorList>
            <consortium name="The Broad Institute Genomics Platform"/>
            <consortium name="The Broad Institute Genome Sequencing Center for Infectious Disease"/>
            <person name="Wu L."/>
            <person name="Ma J."/>
        </authorList>
    </citation>
    <scope>NUCLEOTIDE SEQUENCE [LARGE SCALE GENOMIC DNA]</scope>
    <source>
        <strain evidence="8">JCM 11136</strain>
    </source>
</reference>
<sequence>MPEFKVLGPLEVRDPGGRVLVPSRRKARLLLAILLLRAGSPITTDQLLETLWEDAQPSSARANLQSYISHLRRFAGAPILTYGDGYLLDPDGLDYDAAAFERMAALGRRALAEGRLGEADRQLTAAMALWRGDLLDGLVLPEWLQPDRIRLEELRLAAFEDATAAALALGRHNELIPALREFTGRHPLRERGWAHLVHACHLAGRTAEALDTYQSVARVLDRELGVSPGQELRDLHEKILRENAEAAEPPPAMPVPRQLPAPLPDFVGRRALLAALERPWPSPWYALTGMGGVGKTALAVRWAARAAARFPDGQLHLDLRGYTPCSTPMSPYEALTRFLRAFGMPYEQIPGSVDEAAVLYRSCWRGAGCWSCSTTPRTTSRCCRCCRRTRARR</sequence>
<accession>A0ABP4A0A6</accession>
<dbReference type="SUPFAM" id="SSF46894">
    <property type="entry name" value="C-terminal effector domain of the bipartite response regulators"/>
    <property type="match status" value="1"/>
</dbReference>
<dbReference type="InterPro" id="IPR005158">
    <property type="entry name" value="BTAD"/>
</dbReference>
<dbReference type="SMART" id="SM00862">
    <property type="entry name" value="Trans_reg_C"/>
    <property type="match status" value="1"/>
</dbReference>
<comment type="caution">
    <text evidence="7">The sequence shown here is derived from an EMBL/GenBank/DDBJ whole genome shotgun (WGS) entry which is preliminary data.</text>
</comment>
<evidence type="ECO:0000313" key="8">
    <source>
        <dbReference type="Proteomes" id="UP001501578"/>
    </source>
</evidence>
<evidence type="ECO:0000256" key="2">
    <source>
        <dbReference type="ARBA" id="ARBA00023015"/>
    </source>
</evidence>
<dbReference type="Pfam" id="PF03704">
    <property type="entry name" value="BTAD"/>
    <property type="match status" value="1"/>
</dbReference>
<keyword evidence="8" id="KW-1185">Reference proteome</keyword>
<comment type="similarity">
    <text evidence="1">Belongs to the AfsR/DnrI/RedD regulatory family.</text>
</comment>
<feature type="domain" description="Bacterial transcriptional activator" evidence="6">
    <location>
        <begin position="95"/>
        <end position="240"/>
    </location>
</feature>
<dbReference type="InterPro" id="IPR027417">
    <property type="entry name" value="P-loop_NTPase"/>
</dbReference>
<dbReference type="SUPFAM" id="SSF52540">
    <property type="entry name" value="P-loop containing nucleoside triphosphate hydrolases"/>
    <property type="match status" value="1"/>
</dbReference>
<evidence type="ECO:0000256" key="3">
    <source>
        <dbReference type="ARBA" id="ARBA00023125"/>
    </source>
</evidence>
<evidence type="ECO:0000313" key="7">
    <source>
        <dbReference type="EMBL" id="GAA0928722.1"/>
    </source>
</evidence>
<dbReference type="Gene3D" id="1.10.10.10">
    <property type="entry name" value="Winged helix-like DNA-binding domain superfamily/Winged helix DNA-binding domain"/>
    <property type="match status" value="1"/>
</dbReference>
<evidence type="ECO:0008006" key="9">
    <source>
        <dbReference type="Google" id="ProtNLM"/>
    </source>
</evidence>